<reference evidence="3" key="1">
    <citation type="submission" date="2015-06" db="EMBL/GenBank/DDBJ databases">
        <authorList>
            <person name="Radhakrishnan Rajesh"/>
            <person name="Underwood Anthony"/>
            <person name="Al-Shahib Ali"/>
        </authorList>
    </citation>
    <scope>NUCLEOTIDE SEQUENCE [LARGE SCALE GENOMIC DNA]</scope>
    <source>
        <strain evidence="3">P19_London_7_VIM_2_05_10</strain>
    </source>
</reference>
<organism evidence="2 3">
    <name type="scientific">Pseudomonas aeruginosa</name>
    <dbReference type="NCBI Taxonomy" id="287"/>
    <lineage>
        <taxon>Bacteria</taxon>
        <taxon>Pseudomonadati</taxon>
        <taxon>Pseudomonadota</taxon>
        <taxon>Gammaproteobacteria</taxon>
        <taxon>Pseudomonadales</taxon>
        <taxon>Pseudomonadaceae</taxon>
        <taxon>Pseudomonas</taxon>
    </lineage>
</organism>
<keyword evidence="1" id="KW-1133">Transmembrane helix</keyword>
<evidence type="ECO:0000313" key="2">
    <source>
        <dbReference type="EMBL" id="CRP79587.1"/>
    </source>
</evidence>
<keyword evidence="1" id="KW-0472">Membrane</keyword>
<dbReference type="EMBL" id="CVVU01000245">
    <property type="protein sequence ID" value="CRP79587.1"/>
    <property type="molecule type" value="Genomic_DNA"/>
</dbReference>
<accession>A0A9P1VZN4</accession>
<protein>
    <submittedName>
        <fullName evidence="2">Uncharacterized protein</fullName>
    </submittedName>
</protein>
<sequence>MASKRTAAAVDKLKSLDQRQLSIALIALFLLLALGVYSLGAPLKQRLSQLPVKGQVTSQVATVDLPANPMAIPAAVAVPPAGVSVAETNLEDVDQIFLPADKPEPEEKKEEDLREKAEQAIRAALGRVTLDAVANRGAFLSGEYISVGHRLGFSVSDSNGKELPVVLSSISNSQVVISAGPFSHVLKMRQE</sequence>
<feature type="transmembrane region" description="Helical" evidence="1">
    <location>
        <begin position="21"/>
        <end position="40"/>
    </location>
</feature>
<name>A0A9P1VZN4_PSEAI</name>
<dbReference type="RefSeq" id="WP_023980435.1">
    <property type="nucleotide sequence ID" value="NZ_CAADLS010000019.1"/>
</dbReference>
<keyword evidence="1" id="KW-0812">Transmembrane</keyword>
<dbReference type="Proteomes" id="UP000045039">
    <property type="component" value="Unassembled WGS sequence"/>
</dbReference>
<evidence type="ECO:0000313" key="3">
    <source>
        <dbReference type="Proteomes" id="UP000045039"/>
    </source>
</evidence>
<evidence type="ECO:0000256" key="1">
    <source>
        <dbReference type="SAM" id="Phobius"/>
    </source>
</evidence>
<dbReference type="AlphaFoldDB" id="A0A9P1VZN4"/>
<dbReference type="GeneID" id="42591675"/>
<comment type="caution">
    <text evidence="2">The sequence shown here is derived from an EMBL/GenBank/DDBJ whole genome shotgun (WGS) entry which is preliminary data.</text>
</comment>
<gene>
    <name evidence="2" type="ORF">PAERUG_P19_London_7_VIM_2_05_10_05569</name>
</gene>
<proteinExistence type="predicted"/>